<protein>
    <recommendedName>
        <fullName evidence="4">AbrB family transcriptional regulator</fullName>
    </recommendedName>
</protein>
<evidence type="ECO:0008006" key="4">
    <source>
        <dbReference type="Google" id="ProtNLM"/>
    </source>
</evidence>
<keyword evidence="1" id="KW-0812">Transmembrane</keyword>
<reference evidence="2 3" key="1">
    <citation type="submission" date="2019-03" db="EMBL/GenBank/DDBJ databases">
        <title>Genomic Encyclopedia of Type Strains, Phase IV (KMG-IV): sequencing the most valuable type-strain genomes for metagenomic binning, comparative biology and taxonomic classification.</title>
        <authorList>
            <person name="Goeker M."/>
        </authorList>
    </citation>
    <scope>NUCLEOTIDE SEQUENCE [LARGE SCALE GENOMIC DNA]</scope>
    <source>
        <strain evidence="2 3">DSM 25894</strain>
    </source>
</reference>
<dbReference type="EMBL" id="SMAN01000003">
    <property type="protein sequence ID" value="TCT25499.1"/>
    <property type="molecule type" value="Genomic_DNA"/>
</dbReference>
<feature type="transmembrane region" description="Helical" evidence="1">
    <location>
        <begin position="326"/>
        <end position="345"/>
    </location>
</feature>
<keyword evidence="1" id="KW-1133">Transmembrane helix</keyword>
<feature type="transmembrane region" description="Helical" evidence="1">
    <location>
        <begin position="20"/>
        <end position="42"/>
    </location>
</feature>
<proteinExistence type="predicted"/>
<sequence length="350" mass="38514">MLSCSGRLFMTYFTGLLGGIIFYFLHLPLPWILGSLMAMIAYKFTFSQKVIYSTFLKNISYVILGIEIGNTFTDHTFQLISPYVVPYLLFSVMLIAISLLFGFLISKIIRLDAATGMLGAVPGGLSAMIALSDSIKSNTVYVTIFHTVRLLAVLFIVPFAAVHFFAHGETGQRASLAIQTDDPLFWTVFAYPLFFYLAYHLRNRVPANYILIPMLSTAFLNIAHLPAYPLPDVFSIGAQVMLGVYLGQSVSVKELIKSGRYVLIFCFLSMVVIGISFIFGYLFHLMTSLDMATSMLSIAPGGLVEMALTAQTAGGDPSVVGSLQTIRVLMIVLILPLMLPHIPGIKGRSR</sequence>
<dbReference type="GO" id="GO:0016020">
    <property type="term" value="C:membrane"/>
    <property type="evidence" value="ECO:0007669"/>
    <property type="project" value="InterPro"/>
</dbReference>
<feature type="transmembrane region" description="Helical" evidence="1">
    <location>
        <begin position="208"/>
        <end position="227"/>
    </location>
</feature>
<feature type="transmembrane region" description="Helical" evidence="1">
    <location>
        <begin position="262"/>
        <end position="283"/>
    </location>
</feature>
<dbReference type="Pfam" id="PF05145">
    <property type="entry name" value="AbrB"/>
    <property type="match status" value="1"/>
</dbReference>
<dbReference type="RefSeq" id="WP_132370934.1">
    <property type="nucleotide sequence ID" value="NZ_SMAN01000003.1"/>
</dbReference>
<gene>
    <name evidence="2" type="ORF">EDD68_10352</name>
</gene>
<evidence type="ECO:0000256" key="1">
    <source>
        <dbReference type="SAM" id="Phobius"/>
    </source>
</evidence>
<dbReference type="NCBIfam" id="TIGR03082">
    <property type="entry name" value="Gneg_AbrB_dup"/>
    <property type="match status" value="2"/>
</dbReference>
<dbReference type="PANTHER" id="PTHR38457">
    <property type="entry name" value="REGULATOR ABRB-RELATED"/>
    <property type="match status" value="1"/>
</dbReference>
<feature type="transmembrane region" description="Helical" evidence="1">
    <location>
        <begin position="184"/>
        <end position="201"/>
    </location>
</feature>
<accession>A0A4R3NAY3</accession>
<keyword evidence="3" id="KW-1185">Reference proteome</keyword>
<dbReference type="OrthoDB" id="5460360at2"/>
<dbReference type="Proteomes" id="UP000294650">
    <property type="component" value="Unassembled WGS sequence"/>
</dbReference>
<feature type="transmembrane region" description="Helical" evidence="1">
    <location>
        <begin position="233"/>
        <end position="250"/>
    </location>
</feature>
<feature type="transmembrane region" description="Helical" evidence="1">
    <location>
        <begin position="54"/>
        <end position="72"/>
    </location>
</feature>
<organism evidence="2 3">
    <name type="scientific">Melghiribacillus thermohalophilus</name>
    <dbReference type="NCBI Taxonomy" id="1324956"/>
    <lineage>
        <taxon>Bacteria</taxon>
        <taxon>Bacillati</taxon>
        <taxon>Bacillota</taxon>
        <taxon>Bacilli</taxon>
        <taxon>Bacillales</taxon>
        <taxon>Bacillaceae</taxon>
        <taxon>Melghiribacillus</taxon>
    </lineage>
</organism>
<evidence type="ECO:0000313" key="3">
    <source>
        <dbReference type="Proteomes" id="UP000294650"/>
    </source>
</evidence>
<dbReference type="PIRSF" id="PIRSF038991">
    <property type="entry name" value="Protein_AbrB"/>
    <property type="match status" value="1"/>
</dbReference>
<dbReference type="AlphaFoldDB" id="A0A4R3NAY3"/>
<dbReference type="GO" id="GO:0010468">
    <property type="term" value="P:regulation of gene expression"/>
    <property type="evidence" value="ECO:0007669"/>
    <property type="project" value="InterPro"/>
</dbReference>
<dbReference type="PANTHER" id="PTHR38457:SF1">
    <property type="entry name" value="REGULATOR ABRB-RELATED"/>
    <property type="match status" value="1"/>
</dbReference>
<keyword evidence="1" id="KW-0472">Membrane</keyword>
<feature type="transmembrane region" description="Helical" evidence="1">
    <location>
        <begin position="140"/>
        <end position="164"/>
    </location>
</feature>
<dbReference type="InterPro" id="IPR017516">
    <property type="entry name" value="AbrB_dup"/>
</dbReference>
<dbReference type="InterPro" id="IPR007820">
    <property type="entry name" value="AbrB_fam"/>
</dbReference>
<feature type="transmembrane region" description="Helical" evidence="1">
    <location>
        <begin position="84"/>
        <end position="105"/>
    </location>
</feature>
<comment type="caution">
    <text evidence="2">The sequence shown here is derived from an EMBL/GenBank/DDBJ whole genome shotgun (WGS) entry which is preliminary data.</text>
</comment>
<name>A0A4R3NAY3_9BACI</name>
<evidence type="ECO:0000313" key="2">
    <source>
        <dbReference type="EMBL" id="TCT25499.1"/>
    </source>
</evidence>